<dbReference type="Proteomes" id="UP001144280">
    <property type="component" value="Unassembled WGS sequence"/>
</dbReference>
<dbReference type="InterPro" id="IPR005624">
    <property type="entry name" value="PduO/GlcC-like"/>
</dbReference>
<accession>A0ABQ5QX82</accession>
<gene>
    <name evidence="1" type="ORF">Pa4123_39070</name>
</gene>
<proteinExistence type="predicted"/>
<name>A0ABQ5QX82_9ACTN</name>
<protein>
    <submittedName>
        <fullName evidence="1">Uncharacterized protein</fullName>
    </submittedName>
</protein>
<sequence>MRIDTNLFNPVIRSGAPGFGMGMQLRSGGSLVPYAGGVLLTQDATVVGALGVSGAALADTDHEIAKSVIAEYELQAR</sequence>
<evidence type="ECO:0000313" key="1">
    <source>
        <dbReference type="EMBL" id="GLH98632.1"/>
    </source>
</evidence>
<dbReference type="SUPFAM" id="SSF143744">
    <property type="entry name" value="GlcG-like"/>
    <property type="match status" value="1"/>
</dbReference>
<keyword evidence="2" id="KW-1185">Reference proteome</keyword>
<dbReference type="Pfam" id="PF03928">
    <property type="entry name" value="HbpS-like"/>
    <property type="match status" value="1"/>
</dbReference>
<dbReference type="EMBL" id="BSDI01000017">
    <property type="protein sequence ID" value="GLH98632.1"/>
    <property type="molecule type" value="Genomic_DNA"/>
</dbReference>
<organism evidence="1 2">
    <name type="scientific">Phytohabitans aurantiacus</name>
    <dbReference type="NCBI Taxonomy" id="3016789"/>
    <lineage>
        <taxon>Bacteria</taxon>
        <taxon>Bacillati</taxon>
        <taxon>Actinomycetota</taxon>
        <taxon>Actinomycetes</taxon>
        <taxon>Micromonosporales</taxon>
        <taxon>Micromonosporaceae</taxon>
    </lineage>
</organism>
<comment type="caution">
    <text evidence="1">The sequence shown here is derived from an EMBL/GenBank/DDBJ whole genome shotgun (WGS) entry which is preliminary data.</text>
</comment>
<dbReference type="Gene3D" id="3.30.450.150">
    <property type="entry name" value="Haem-degrading domain"/>
    <property type="match status" value="1"/>
</dbReference>
<dbReference type="RefSeq" id="WP_281897717.1">
    <property type="nucleotide sequence ID" value="NZ_BSDI01000017.1"/>
</dbReference>
<evidence type="ECO:0000313" key="2">
    <source>
        <dbReference type="Proteomes" id="UP001144280"/>
    </source>
</evidence>
<dbReference type="InterPro" id="IPR038084">
    <property type="entry name" value="PduO/GlcC-like_sf"/>
</dbReference>
<reference evidence="1" key="1">
    <citation type="submission" date="2022-12" db="EMBL/GenBank/DDBJ databases">
        <title>New Phytohabitans aurantiacus sp. RD004123 nov., an actinomycete isolated from soil.</title>
        <authorList>
            <person name="Triningsih D.W."/>
            <person name="Harunari E."/>
            <person name="Igarashi Y."/>
        </authorList>
    </citation>
    <scope>NUCLEOTIDE SEQUENCE</scope>
    <source>
        <strain evidence="1">RD004123</strain>
    </source>
</reference>